<dbReference type="PANTHER" id="PTHR47707">
    <property type="entry name" value="8-OXO-DGTP DIPHOSPHATASE"/>
    <property type="match status" value="1"/>
</dbReference>
<dbReference type="NCBIfam" id="NF006530">
    <property type="entry name" value="PRK08999.1"/>
    <property type="match status" value="1"/>
</dbReference>
<evidence type="ECO:0000256" key="10">
    <source>
        <dbReference type="ARBA" id="ARBA00035861"/>
    </source>
</evidence>
<evidence type="ECO:0000256" key="9">
    <source>
        <dbReference type="ARBA" id="ARBA00023204"/>
    </source>
</evidence>
<evidence type="ECO:0000256" key="14">
    <source>
        <dbReference type="ARBA" id="ARBA00041592"/>
    </source>
</evidence>
<dbReference type="GO" id="GO:0008413">
    <property type="term" value="F:8-oxo-7,8-dihydroguanosine triphosphate pyrophosphatase activity"/>
    <property type="evidence" value="ECO:0007669"/>
    <property type="project" value="TreeGrafter"/>
</dbReference>
<dbReference type="GO" id="GO:0006281">
    <property type="term" value="P:DNA repair"/>
    <property type="evidence" value="ECO:0007669"/>
    <property type="project" value="UniProtKB-KW"/>
</dbReference>
<dbReference type="PATRIC" id="fig|1208919.3.peg.64"/>
<evidence type="ECO:0000259" key="18">
    <source>
        <dbReference type="PROSITE" id="PS51462"/>
    </source>
</evidence>
<dbReference type="InterPro" id="IPR000086">
    <property type="entry name" value="NUDIX_hydrolase_dom"/>
</dbReference>
<dbReference type="InterPro" id="IPR036206">
    <property type="entry name" value="ThiamineP_synth_sf"/>
</dbReference>
<dbReference type="SUPFAM" id="SSF51391">
    <property type="entry name" value="Thiamin phosphate synthase"/>
    <property type="match status" value="1"/>
</dbReference>
<keyword evidence="8" id="KW-0460">Magnesium</keyword>
<evidence type="ECO:0000256" key="12">
    <source>
        <dbReference type="ARBA" id="ARBA00038905"/>
    </source>
</evidence>
<dbReference type="SUPFAM" id="SSF55811">
    <property type="entry name" value="Nudix"/>
    <property type="match status" value="1"/>
</dbReference>
<dbReference type="EC" id="3.6.1.55" evidence="12"/>
<evidence type="ECO:0000256" key="1">
    <source>
        <dbReference type="ARBA" id="ARBA00001946"/>
    </source>
</evidence>
<name>M1LLJ5_9PROT</name>
<evidence type="ECO:0000256" key="7">
    <source>
        <dbReference type="ARBA" id="ARBA00022801"/>
    </source>
</evidence>
<dbReference type="InterPro" id="IPR020084">
    <property type="entry name" value="NUDIX_hydrolase_CS"/>
</dbReference>
<proteinExistence type="inferred from homology"/>
<dbReference type="PRINTS" id="PR00502">
    <property type="entry name" value="NUDIXFAMILY"/>
</dbReference>
<keyword evidence="9" id="KW-0234">DNA repair</keyword>
<comment type="catalytic activity">
    <reaction evidence="11">
        <text>8-oxo-GTP + H2O = 8-oxo-GMP + diphosphate + H(+)</text>
        <dbReference type="Rhea" id="RHEA:67616"/>
        <dbReference type="ChEBI" id="CHEBI:15377"/>
        <dbReference type="ChEBI" id="CHEBI:15378"/>
        <dbReference type="ChEBI" id="CHEBI:33019"/>
        <dbReference type="ChEBI" id="CHEBI:143553"/>
        <dbReference type="ChEBI" id="CHEBI:145694"/>
    </reaction>
</comment>
<keyword evidence="7 17" id="KW-0378">Hydrolase</keyword>
<comment type="catalytic activity">
    <reaction evidence="10">
        <text>8-oxo-dGTP + H2O = 8-oxo-dGMP + diphosphate + H(+)</text>
        <dbReference type="Rhea" id="RHEA:31575"/>
        <dbReference type="ChEBI" id="CHEBI:15377"/>
        <dbReference type="ChEBI" id="CHEBI:15378"/>
        <dbReference type="ChEBI" id="CHEBI:33019"/>
        <dbReference type="ChEBI" id="CHEBI:63224"/>
        <dbReference type="ChEBI" id="CHEBI:77896"/>
        <dbReference type="EC" id="3.6.1.55"/>
    </reaction>
</comment>
<dbReference type="PROSITE" id="PS51462">
    <property type="entry name" value="NUDIX"/>
    <property type="match status" value="1"/>
</dbReference>
<comment type="cofactor">
    <cofactor evidence="1">
        <name>Mg(2+)</name>
        <dbReference type="ChEBI" id="CHEBI:18420"/>
    </cofactor>
</comment>
<dbReference type="GO" id="GO:0044716">
    <property type="term" value="F:8-oxo-GDP phosphatase activity"/>
    <property type="evidence" value="ECO:0007669"/>
    <property type="project" value="TreeGrafter"/>
</dbReference>
<organism evidence="19 20">
    <name type="scientific">Candidatus Kinetoplastidibacterium desouzai TCC079E</name>
    <dbReference type="NCBI Taxonomy" id="1208919"/>
    <lineage>
        <taxon>Bacteria</taxon>
        <taxon>Pseudomonadati</taxon>
        <taxon>Pseudomonadota</taxon>
        <taxon>Betaproteobacteria</taxon>
        <taxon>Candidatus Kinetoplastidibacterium</taxon>
    </lineage>
</organism>
<evidence type="ECO:0000256" key="8">
    <source>
        <dbReference type="ARBA" id="ARBA00022842"/>
    </source>
</evidence>
<evidence type="ECO:0000313" key="20">
    <source>
        <dbReference type="Proteomes" id="UP000011547"/>
    </source>
</evidence>
<dbReference type="AlphaFoldDB" id="M1LLJ5"/>
<comment type="similarity">
    <text evidence="2 17">Belongs to the Nudix hydrolase family.</text>
</comment>
<evidence type="ECO:0000256" key="17">
    <source>
        <dbReference type="RuleBase" id="RU003476"/>
    </source>
</evidence>
<evidence type="ECO:0000256" key="4">
    <source>
        <dbReference type="ARBA" id="ARBA00022705"/>
    </source>
</evidence>
<dbReference type="GO" id="GO:0035539">
    <property type="term" value="F:8-oxo-7,8-dihydrodeoxyguanosine triphosphate pyrophosphatase activity"/>
    <property type="evidence" value="ECO:0007669"/>
    <property type="project" value="UniProtKB-EC"/>
</dbReference>
<dbReference type="InterPro" id="IPR020476">
    <property type="entry name" value="Nudix_hydrolase"/>
</dbReference>
<dbReference type="HOGENOM" id="CLU_076087_0_0_4"/>
<dbReference type="KEGG" id="kde:CDSE_0279"/>
<keyword evidence="6" id="KW-0227">DNA damage</keyword>
<dbReference type="Gene3D" id="3.20.20.70">
    <property type="entry name" value="Aldolase class I"/>
    <property type="match status" value="1"/>
</dbReference>
<dbReference type="eggNOG" id="COG0352">
    <property type="taxonomic scope" value="Bacteria"/>
</dbReference>
<dbReference type="PROSITE" id="PS00893">
    <property type="entry name" value="NUDIX_BOX"/>
    <property type="match status" value="1"/>
</dbReference>
<reference evidence="19 20" key="1">
    <citation type="journal article" date="2013" name="Genome Biol. Evol.">
        <title>Genome evolution and phylogenomic analysis of candidatus kinetoplastibacterium, the betaproteobacterial endosymbionts of strigomonas and angomonas.</title>
        <authorList>
            <person name="Alves J.M."/>
            <person name="Serrano M.G."/>
            <person name="Maia da Silva F."/>
            <person name="Voegtly L.J."/>
            <person name="Matveyev A.V."/>
            <person name="Teixeira M.M."/>
            <person name="Camargo E.P."/>
            <person name="Buck G.A."/>
        </authorList>
    </citation>
    <scope>NUCLEOTIDE SEQUENCE [LARGE SCALE GENOMIC DNA]</scope>
    <source>
        <strain evidence="19 20">TCC079E</strain>
    </source>
</reference>
<evidence type="ECO:0000256" key="3">
    <source>
        <dbReference type="ARBA" id="ARBA00022457"/>
    </source>
</evidence>
<keyword evidence="5" id="KW-0479">Metal-binding</keyword>
<dbReference type="OrthoDB" id="9810648at2"/>
<sequence>MTDKIIKVSIGVILNNHNELLIAQRPKNELMPVLWGLPGGKVEGQETTSDALHRELEEELGIKVTKFYPWIKQTYQKQKIKYDLFFYRVVEWDGTAYGREKQLITWANIDSITHKYNLLPTTFHVLRCFKIPNTYAITSINSKEHVKDFLNRLNIAINNGISLIQFREPNWNEGPFSDSLLAIMRKILSICKQHKVKLLINSVHPESWWAEANGVHLRSIDMKKYSHKPKFIKQNSLIGVSAHNSNDLEYAYSHINADFAVLGPVLPTLSHPNDPGIGWDNFKNEIMNSRIPVFSLGGQSEQNRETAYQNGAHGIAGIRFFI</sequence>
<dbReference type="CDD" id="cd00564">
    <property type="entry name" value="TMP_TenI"/>
    <property type="match status" value="1"/>
</dbReference>
<dbReference type="GO" id="GO:0046872">
    <property type="term" value="F:metal ion binding"/>
    <property type="evidence" value="ECO:0007669"/>
    <property type="project" value="UniProtKB-KW"/>
</dbReference>
<dbReference type="eggNOG" id="COG0494">
    <property type="taxonomic scope" value="Bacteria"/>
</dbReference>
<dbReference type="InterPro" id="IPR013785">
    <property type="entry name" value="Aldolase_TIM"/>
</dbReference>
<protein>
    <recommendedName>
        <fullName evidence="13">8-oxo-dGTP diphosphatase</fullName>
        <ecNumber evidence="12">3.6.1.55</ecNumber>
    </recommendedName>
    <alternativeName>
        <fullName evidence="16">7,8-dihydro-8-oxoguanine-triphosphatase</fullName>
    </alternativeName>
    <alternativeName>
        <fullName evidence="15">Mutator protein MutT</fullName>
    </alternativeName>
    <alternativeName>
        <fullName evidence="14">dGTP pyrophosphohydrolase</fullName>
    </alternativeName>
</protein>
<dbReference type="InterPro" id="IPR022998">
    <property type="entry name" value="ThiamineP_synth_TenI"/>
</dbReference>
<dbReference type="RefSeq" id="WP_015396038.1">
    <property type="nucleotide sequence ID" value="NC_020294.1"/>
</dbReference>
<dbReference type="STRING" id="1208919.CDSE_0279"/>
<evidence type="ECO:0000256" key="11">
    <source>
        <dbReference type="ARBA" id="ARBA00036904"/>
    </source>
</evidence>
<dbReference type="PANTHER" id="PTHR47707:SF1">
    <property type="entry name" value="NUDIX HYDROLASE FAMILY PROTEIN"/>
    <property type="match status" value="1"/>
</dbReference>
<dbReference type="InterPro" id="IPR015797">
    <property type="entry name" value="NUDIX_hydrolase-like_dom_sf"/>
</dbReference>
<feature type="domain" description="Nudix hydrolase" evidence="18">
    <location>
        <begin position="3"/>
        <end position="131"/>
    </location>
</feature>
<keyword evidence="4" id="KW-0235">DNA replication</keyword>
<gene>
    <name evidence="19" type="ORF">CDSE_0279</name>
</gene>
<dbReference type="GO" id="GO:0009228">
    <property type="term" value="P:thiamine biosynthetic process"/>
    <property type="evidence" value="ECO:0007669"/>
    <property type="project" value="UniProtKB-KW"/>
</dbReference>
<evidence type="ECO:0000256" key="6">
    <source>
        <dbReference type="ARBA" id="ARBA00022763"/>
    </source>
</evidence>
<dbReference type="Pfam" id="PF02581">
    <property type="entry name" value="TMP-TENI"/>
    <property type="match status" value="1"/>
</dbReference>
<evidence type="ECO:0000256" key="2">
    <source>
        <dbReference type="ARBA" id="ARBA00005582"/>
    </source>
</evidence>
<dbReference type="InterPro" id="IPR047127">
    <property type="entry name" value="MutT-like"/>
</dbReference>
<keyword evidence="20" id="KW-1185">Reference proteome</keyword>
<evidence type="ECO:0000313" key="19">
    <source>
        <dbReference type="EMBL" id="AGF46627.1"/>
    </source>
</evidence>
<dbReference type="Pfam" id="PF00293">
    <property type="entry name" value="NUDIX"/>
    <property type="match status" value="1"/>
</dbReference>
<evidence type="ECO:0000256" key="15">
    <source>
        <dbReference type="ARBA" id="ARBA00041979"/>
    </source>
</evidence>
<dbReference type="GO" id="GO:0044715">
    <property type="term" value="F:8-oxo-dGDP phosphatase activity"/>
    <property type="evidence" value="ECO:0007669"/>
    <property type="project" value="TreeGrafter"/>
</dbReference>
<dbReference type="Gene3D" id="3.90.79.10">
    <property type="entry name" value="Nucleoside Triphosphate Pyrophosphohydrolase"/>
    <property type="match status" value="1"/>
</dbReference>
<dbReference type="EMBL" id="CP003803">
    <property type="protein sequence ID" value="AGF46627.1"/>
    <property type="molecule type" value="Genomic_DNA"/>
</dbReference>
<evidence type="ECO:0000256" key="13">
    <source>
        <dbReference type="ARBA" id="ARBA00040794"/>
    </source>
</evidence>
<accession>M1LLJ5</accession>
<evidence type="ECO:0000256" key="16">
    <source>
        <dbReference type="ARBA" id="ARBA00042798"/>
    </source>
</evidence>
<dbReference type="GO" id="GO:0006260">
    <property type="term" value="P:DNA replication"/>
    <property type="evidence" value="ECO:0007669"/>
    <property type="project" value="UniProtKB-KW"/>
</dbReference>
<keyword evidence="3" id="KW-0515">Mutator protein</keyword>
<evidence type="ECO:0000256" key="5">
    <source>
        <dbReference type="ARBA" id="ARBA00022723"/>
    </source>
</evidence>
<dbReference type="Proteomes" id="UP000011547">
    <property type="component" value="Chromosome"/>
</dbReference>